<name>A0AAQ3UAD5_PASNO</name>
<dbReference type="PANTHER" id="PTHR34064">
    <property type="entry name" value="OS04G0672300 PROTEIN"/>
    <property type="match status" value="1"/>
</dbReference>
<dbReference type="Proteomes" id="UP001341281">
    <property type="component" value="Chromosome 07"/>
</dbReference>
<proteinExistence type="predicted"/>
<keyword evidence="2" id="KW-1133">Transmembrane helix</keyword>
<evidence type="ECO:0000256" key="2">
    <source>
        <dbReference type="SAM" id="Phobius"/>
    </source>
</evidence>
<keyword evidence="4" id="KW-1185">Reference proteome</keyword>
<feature type="compositionally biased region" description="Low complexity" evidence="1">
    <location>
        <begin position="40"/>
        <end position="49"/>
    </location>
</feature>
<protein>
    <submittedName>
        <fullName evidence="3">Uncharacterized protein</fullName>
    </submittedName>
</protein>
<dbReference type="EMBL" id="CP144751">
    <property type="protein sequence ID" value="WVZ87653.1"/>
    <property type="molecule type" value="Genomic_DNA"/>
</dbReference>
<keyword evidence="2" id="KW-0472">Membrane</keyword>
<dbReference type="AlphaFoldDB" id="A0AAQ3UAD5"/>
<feature type="region of interest" description="Disordered" evidence="1">
    <location>
        <begin position="140"/>
        <end position="175"/>
    </location>
</feature>
<organism evidence="3 4">
    <name type="scientific">Paspalum notatum var. saurae</name>
    <dbReference type="NCBI Taxonomy" id="547442"/>
    <lineage>
        <taxon>Eukaryota</taxon>
        <taxon>Viridiplantae</taxon>
        <taxon>Streptophyta</taxon>
        <taxon>Embryophyta</taxon>
        <taxon>Tracheophyta</taxon>
        <taxon>Spermatophyta</taxon>
        <taxon>Magnoliopsida</taxon>
        <taxon>Liliopsida</taxon>
        <taxon>Poales</taxon>
        <taxon>Poaceae</taxon>
        <taxon>PACMAD clade</taxon>
        <taxon>Panicoideae</taxon>
        <taxon>Andropogonodae</taxon>
        <taxon>Paspaleae</taxon>
        <taxon>Paspalinae</taxon>
        <taxon>Paspalum</taxon>
    </lineage>
</organism>
<feature type="compositionally biased region" description="Low complexity" evidence="1">
    <location>
        <begin position="21"/>
        <end position="32"/>
    </location>
</feature>
<keyword evidence="2" id="KW-0812">Transmembrane</keyword>
<feature type="transmembrane region" description="Helical" evidence="2">
    <location>
        <begin position="235"/>
        <end position="257"/>
    </location>
</feature>
<evidence type="ECO:0000313" key="4">
    <source>
        <dbReference type="Proteomes" id="UP001341281"/>
    </source>
</evidence>
<accession>A0AAQ3UAD5</accession>
<evidence type="ECO:0000313" key="3">
    <source>
        <dbReference type="EMBL" id="WVZ87653.1"/>
    </source>
</evidence>
<gene>
    <name evidence="3" type="ORF">U9M48_034259</name>
</gene>
<evidence type="ECO:0000256" key="1">
    <source>
        <dbReference type="SAM" id="MobiDB-lite"/>
    </source>
</evidence>
<reference evidence="3 4" key="1">
    <citation type="submission" date="2024-02" db="EMBL/GenBank/DDBJ databases">
        <title>High-quality chromosome-scale genome assembly of Pensacola bahiagrass (Paspalum notatum Flugge var. saurae).</title>
        <authorList>
            <person name="Vega J.M."/>
            <person name="Podio M."/>
            <person name="Orjuela J."/>
            <person name="Siena L.A."/>
            <person name="Pessino S.C."/>
            <person name="Combes M.C."/>
            <person name="Mariac C."/>
            <person name="Albertini E."/>
            <person name="Pupilli F."/>
            <person name="Ortiz J.P.A."/>
            <person name="Leblanc O."/>
        </authorList>
    </citation>
    <scope>NUCLEOTIDE SEQUENCE [LARGE SCALE GENOMIC DNA]</scope>
    <source>
        <strain evidence="3">R1</strain>
        <tissue evidence="3">Leaf</tissue>
    </source>
</reference>
<sequence length="263" mass="28151">MRHRHGRRLSSGSLRAEDTQAPHAAKTASAAAPVPPPAGPALLDPAHPLTEPLRLRNGAASRGRGGSGSPPAALRAFVLVRPSSLSTAPPPLPHLVAFSSALPLRWRSVRSLDLDWPAPIPDQLTSMDKTASVVLDIEGLPQPPDKGCSGSPKMTRALSRKGSNRMERRGGEEQEQEDLAKKLIIKVVPSQLEQPLVQNKALVAPHCTPCTAAIDSGEGRNKRFNRFTSINPRKILLFFATLSSVGTTILIYFTLAINSKAEA</sequence>
<feature type="region of interest" description="Disordered" evidence="1">
    <location>
        <begin position="1"/>
        <end position="49"/>
    </location>
</feature>
<dbReference type="PANTHER" id="PTHR34064:SF3">
    <property type="entry name" value="OS04G0672300 PROTEIN"/>
    <property type="match status" value="1"/>
</dbReference>